<evidence type="ECO:0000313" key="2">
    <source>
        <dbReference type="EMBL" id="RQW13331.1"/>
    </source>
</evidence>
<dbReference type="InterPro" id="IPR001226">
    <property type="entry name" value="Flavodoxin_CS"/>
</dbReference>
<feature type="domain" description="Flavodoxin-like" evidence="1">
    <location>
        <begin position="11"/>
        <end position="165"/>
    </location>
</feature>
<dbReference type="GO" id="GO:0070819">
    <property type="term" value="F:menaquinone-dependent protoporphyrinogen oxidase activity"/>
    <property type="evidence" value="ECO:0007669"/>
    <property type="project" value="TreeGrafter"/>
</dbReference>
<dbReference type="InterPro" id="IPR029039">
    <property type="entry name" value="Flavoprotein-like_sf"/>
</dbReference>
<dbReference type="InterPro" id="IPR052200">
    <property type="entry name" value="Protoporphyrinogen_IX_DH"/>
</dbReference>
<dbReference type="PROSITE" id="PS50902">
    <property type="entry name" value="FLAVODOXIN_LIKE"/>
    <property type="match status" value="1"/>
</dbReference>
<comment type="caution">
    <text evidence="2">The sequence shown here is derived from an EMBL/GenBank/DDBJ whole genome shotgun (WGS) entry which is preliminary data.</text>
</comment>
<dbReference type="EMBL" id="RQPI01000001">
    <property type="protein sequence ID" value="RQW13331.1"/>
    <property type="molecule type" value="Genomic_DNA"/>
</dbReference>
<dbReference type="GO" id="GO:0009055">
    <property type="term" value="F:electron transfer activity"/>
    <property type="evidence" value="ECO:0007669"/>
    <property type="project" value="InterPro"/>
</dbReference>
<organism evidence="2 3">
    <name type="scientific">Paenibacillus rhizophilus</name>
    <dbReference type="NCBI Taxonomy" id="1850366"/>
    <lineage>
        <taxon>Bacteria</taxon>
        <taxon>Bacillati</taxon>
        <taxon>Bacillota</taxon>
        <taxon>Bacilli</taxon>
        <taxon>Bacillales</taxon>
        <taxon>Paenibacillaceae</taxon>
        <taxon>Paenibacillus</taxon>
    </lineage>
</organism>
<evidence type="ECO:0000259" key="1">
    <source>
        <dbReference type="PROSITE" id="PS50902"/>
    </source>
</evidence>
<dbReference type="Pfam" id="PF12724">
    <property type="entry name" value="Flavodoxin_5"/>
    <property type="match status" value="1"/>
</dbReference>
<dbReference type="PANTHER" id="PTHR38030:SF2">
    <property type="entry name" value="PROTOPORPHYRINOGEN IX DEHYDROGENASE [QUINONE]"/>
    <property type="match status" value="1"/>
</dbReference>
<dbReference type="PANTHER" id="PTHR38030">
    <property type="entry name" value="PROTOPORPHYRINOGEN IX DEHYDROGENASE [MENAQUINONE]"/>
    <property type="match status" value="1"/>
</dbReference>
<reference evidence="2 3" key="1">
    <citation type="submission" date="2018-11" db="EMBL/GenBank/DDBJ databases">
        <title>Genome sequence of strain 7197.</title>
        <authorList>
            <person name="Gao J."/>
            <person name="Sun J."/>
        </authorList>
    </citation>
    <scope>NUCLEOTIDE SEQUENCE [LARGE SCALE GENOMIC DNA]</scope>
    <source>
        <strain evidence="2 3">7197</strain>
    </source>
</reference>
<dbReference type="InterPro" id="IPR008254">
    <property type="entry name" value="Flavodoxin/NO_synth"/>
</dbReference>
<dbReference type="PROSITE" id="PS00201">
    <property type="entry name" value="FLAVODOXIN"/>
    <property type="match status" value="1"/>
</dbReference>
<dbReference type="SUPFAM" id="SSF52218">
    <property type="entry name" value="Flavoproteins"/>
    <property type="match status" value="1"/>
</dbReference>
<dbReference type="Proteomes" id="UP000282529">
    <property type="component" value="Unassembled WGS sequence"/>
</dbReference>
<proteinExistence type="predicted"/>
<dbReference type="GO" id="GO:0016651">
    <property type="term" value="F:oxidoreductase activity, acting on NAD(P)H"/>
    <property type="evidence" value="ECO:0007669"/>
    <property type="project" value="UniProtKB-ARBA"/>
</dbReference>
<dbReference type="AlphaFoldDB" id="A0A3N9PAT4"/>
<accession>A0A3N9PAT4</accession>
<dbReference type="GO" id="GO:0010181">
    <property type="term" value="F:FMN binding"/>
    <property type="evidence" value="ECO:0007669"/>
    <property type="project" value="InterPro"/>
</dbReference>
<name>A0A3N9PAT4_9BACL</name>
<sequence>MMRKRGIGMKTLILFTTRHGCTAKAAGMLQSRMGQGADAVNLMTDSVPALSEYETVILGGSIYYGGIQKQMSEFINKEQSQLASKRIGLFICAAESEEKARQELEGAFPDFLRARAAAADVFGNELDYNKLTMPEKLVLRVVKGKRKKGDGLSSEKINKFAAKMLG</sequence>
<dbReference type="InterPro" id="IPR026816">
    <property type="entry name" value="Flavodoxin_dom"/>
</dbReference>
<protein>
    <submittedName>
        <fullName evidence="2">Flavodoxin</fullName>
    </submittedName>
</protein>
<dbReference type="GO" id="GO:0006783">
    <property type="term" value="P:heme biosynthetic process"/>
    <property type="evidence" value="ECO:0007669"/>
    <property type="project" value="TreeGrafter"/>
</dbReference>
<evidence type="ECO:0000313" key="3">
    <source>
        <dbReference type="Proteomes" id="UP000282529"/>
    </source>
</evidence>
<keyword evidence="3" id="KW-1185">Reference proteome</keyword>
<gene>
    <name evidence="2" type="ORF">EH198_02555</name>
</gene>
<dbReference type="Gene3D" id="3.40.50.360">
    <property type="match status" value="1"/>
</dbReference>
<dbReference type="OrthoDB" id="2146857at2"/>